<keyword evidence="1" id="KW-0732">Signal</keyword>
<dbReference type="Proteomes" id="UP000544872">
    <property type="component" value="Unassembled WGS sequence"/>
</dbReference>
<sequence length="120" mass="13284">MFVRLVAAAVVMAGFSTAALAGGKQDFTLVNKTGYAIEEVYVSPSASDDWQEDVLGQDVLDNGKKVHIKFSRGTQSCKWDLKVVYTDKETAEWEKFDLCTTSTITIHYDRASGETSAEYE</sequence>
<feature type="chain" id="PRO_5031523675" description="Argininosuccinate lyase" evidence="1">
    <location>
        <begin position="22"/>
        <end position="120"/>
    </location>
</feature>
<proteinExistence type="predicted"/>
<evidence type="ECO:0008006" key="4">
    <source>
        <dbReference type="Google" id="ProtNLM"/>
    </source>
</evidence>
<evidence type="ECO:0000313" key="2">
    <source>
        <dbReference type="EMBL" id="MBB6211095.1"/>
    </source>
</evidence>
<reference evidence="2 3" key="1">
    <citation type="submission" date="2020-08" db="EMBL/GenBank/DDBJ databases">
        <title>Genomic Encyclopedia of Type Strains, Phase IV (KMG-IV): sequencing the most valuable type-strain genomes for metagenomic binning, comparative biology and taxonomic classification.</title>
        <authorList>
            <person name="Goeker M."/>
        </authorList>
    </citation>
    <scope>NUCLEOTIDE SEQUENCE [LARGE SCALE GENOMIC DNA]</scope>
    <source>
        <strain evidence="2 3">DSM 11590</strain>
    </source>
</reference>
<dbReference type="EMBL" id="JACIIX010000009">
    <property type="protein sequence ID" value="MBB6211095.1"/>
    <property type="molecule type" value="Genomic_DNA"/>
</dbReference>
<evidence type="ECO:0000313" key="3">
    <source>
        <dbReference type="Proteomes" id="UP000544872"/>
    </source>
</evidence>
<keyword evidence="3" id="KW-1185">Reference proteome</keyword>
<name>A0A7X0DML4_NOVIT</name>
<dbReference type="RefSeq" id="WP_184263913.1">
    <property type="nucleotide sequence ID" value="NZ_JACIIX010000009.1"/>
</dbReference>
<evidence type="ECO:0000256" key="1">
    <source>
        <dbReference type="SAM" id="SignalP"/>
    </source>
</evidence>
<accession>A0A7X0DML4</accession>
<dbReference type="AlphaFoldDB" id="A0A7X0DML4"/>
<gene>
    <name evidence="2" type="ORF">FHS48_002530</name>
</gene>
<organism evidence="2 3">
    <name type="scientific">Novispirillum itersonii</name>
    <name type="common">Aquaspirillum itersonii</name>
    <dbReference type="NCBI Taxonomy" id="189"/>
    <lineage>
        <taxon>Bacteria</taxon>
        <taxon>Pseudomonadati</taxon>
        <taxon>Pseudomonadota</taxon>
        <taxon>Alphaproteobacteria</taxon>
        <taxon>Rhodospirillales</taxon>
        <taxon>Novispirillaceae</taxon>
        <taxon>Novispirillum</taxon>
    </lineage>
</organism>
<protein>
    <recommendedName>
        <fullName evidence="4">Argininosuccinate lyase</fullName>
    </recommendedName>
</protein>
<comment type="caution">
    <text evidence="2">The sequence shown here is derived from an EMBL/GenBank/DDBJ whole genome shotgun (WGS) entry which is preliminary data.</text>
</comment>
<feature type="signal peptide" evidence="1">
    <location>
        <begin position="1"/>
        <end position="21"/>
    </location>
</feature>